<dbReference type="PANTHER" id="PTHR43300:SF7">
    <property type="entry name" value="UDP-N-ACETYLBACILLOSAMINE N-ACETYLTRANSFERASE"/>
    <property type="match status" value="1"/>
</dbReference>
<dbReference type="InterPro" id="IPR001451">
    <property type="entry name" value="Hexapep"/>
</dbReference>
<evidence type="ECO:0000256" key="3">
    <source>
        <dbReference type="PIRSR" id="PIRSR620019-2"/>
    </source>
</evidence>
<keyword evidence="6" id="KW-1185">Reference proteome</keyword>
<dbReference type="PANTHER" id="PTHR43300">
    <property type="entry name" value="ACETYLTRANSFERASE"/>
    <property type="match status" value="1"/>
</dbReference>
<evidence type="ECO:0000256" key="2">
    <source>
        <dbReference type="PIRSR" id="PIRSR620019-1"/>
    </source>
</evidence>
<feature type="binding site" evidence="3">
    <location>
        <position position="71"/>
    </location>
    <ligand>
        <name>substrate</name>
    </ligand>
</feature>
<dbReference type="NCBIfam" id="TIGR03570">
    <property type="entry name" value="NeuD_NnaD"/>
    <property type="match status" value="1"/>
</dbReference>
<organism evidence="5 6">
    <name type="scientific">Chitinimonas arctica</name>
    <dbReference type="NCBI Taxonomy" id="2594795"/>
    <lineage>
        <taxon>Bacteria</taxon>
        <taxon>Pseudomonadati</taxon>
        <taxon>Pseudomonadota</taxon>
        <taxon>Betaproteobacteria</taxon>
        <taxon>Neisseriales</taxon>
        <taxon>Chitinibacteraceae</taxon>
        <taxon>Chitinimonas</taxon>
    </lineage>
</organism>
<dbReference type="GO" id="GO:0016740">
    <property type="term" value="F:transferase activity"/>
    <property type="evidence" value="ECO:0007669"/>
    <property type="project" value="UniProtKB-KW"/>
</dbReference>
<dbReference type="InterPro" id="IPR020019">
    <property type="entry name" value="AcTrfase_PglD-like"/>
</dbReference>
<feature type="binding site" evidence="3">
    <location>
        <position position="147"/>
    </location>
    <ligand>
        <name>acetyl-CoA</name>
        <dbReference type="ChEBI" id="CHEBI:57288"/>
    </ligand>
</feature>
<proteinExistence type="inferred from homology"/>
<dbReference type="Pfam" id="PF17836">
    <property type="entry name" value="PglD_N"/>
    <property type="match status" value="1"/>
</dbReference>
<dbReference type="SUPFAM" id="SSF51161">
    <property type="entry name" value="Trimeric LpxA-like enzymes"/>
    <property type="match status" value="1"/>
</dbReference>
<reference evidence="6" key="1">
    <citation type="submission" date="2019-07" db="EMBL/GenBank/DDBJ databases">
        <title>Chitinimonas sp. nov., isolated from Ny-Alesund, arctica soil.</title>
        <authorList>
            <person name="Xu Q."/>
            <person name="Peng F."/>
        </authorList>
    </citation>
    <scope>NUCLEOTIDE SEQUENCE [LARGE SCALE GENOMIC DNA]</scope>
    <source>
        <strain evidence="6">R3-44</strain>
    </source>
</reference>
<keyword evidence="5" id="KW-0808">Transferase</keyword>
<dbReference type="EMBL" id="CP041730">
    <property type="protein sequence ID" value="QDQ25716.1"/>
    <property type="molecule type" value="Genomic_DNA"/>
</dbReference>
<feature type="site" description="Increases basicity of active site His" evidence="2">
    <location>
        <position position="139"/>
    </location>
</feature>
<dbReference type="Proteomes" id="UP000317550">
    <property type="component" value="Chromosome"/>
</dbReference>
<dbReference type="Gene3D" id="2.160.10.10">
    <property type="entry name" value="Hexapeptide repeat proteins"/>
    <property type="match status" value="1"/>
</dbReference>
<dbReference type="InterPro" id="IPR011004">
    <property type="entry name" value="Trimer_LpxA-like_sf"/>
</dbReference>
<sequence>MHTDSLLIVGGGGHAKVVMDVAKLQADSHRYSLRLADDNLALAGTRLMGLAIIAPIALALAKGGRFHVAIGNNQARAQLNGLCQEAGMESHSLVHPRAIVANSAKVGGGSFVAAGAILAPDADIGLACIINHGAVVDHDCRIGAFSHIAPNATLAGGVTLGERVLIGAGANVLPGVKIGDGCIVGAGAVVLNDLIAGRTYVGTPARCVREN</sequence>
<dbReference type="KEGG" id="cari:FNU76_04755"/>
<accession>A0A516SC46</accession>
<dbReference type="InterPro" id="IPR050179">
    <property type="entry name" value="Trans_hexapeptide_repeat"/>
</dbReference>
<feature type="active site" description="Proton acceptor" evidence="2">
    <location>
        <position position="138"/>
    </location>
</feature>
<evidence type="ECO:0000313" key="5">
    <source>
        <dbReference type="EMBL" id="QDQ25716.1"/>
    </source>
</evidence>
<dbReference type="AlphaFoldDB" id="A0A516SC46"/>
<gene>
    <name evidence="5" type="ORF">FNU76_04755</name>
</gene>
<dbReference type="OrthoDB" id="3697257at2"/>
<name>A0A516SC46_9NEIS</name>
<protein>
    <submittedName>
        <fullName evidence="5">Acetyltransferase</fullName>
    </submittedName>
</protein>
<dbReference type="RefSeq" id="WP_143856641.1">
    <property type="nucleotide sequence ID" value="NZ_CP041730.1"/>
</dbReference>
<dbReference type="Pfam" id="PF00132">
    <property type="entry name" value="Hexapep"/>
    <property type="match status" value="1"/>
</dbReference>
<evidence type="ECO:0000256" key="1">
    <source>
        <dbReference type="ARBA" id="ARBA00007274"/>
    </source>
</evidence>
<dbReference type="CDD" id="cd03360">
    <property type="entry name" value="LbH_AT_putative"/>
    <property type="match status" value="1"/>
</dbReference>
<dbReference type="Gene3D" id="3.40.50.20">
    <property type="match status" value="1"/>
</dbReference>
<feature type="domain" description="PglD N-terminal" evidence="4">
    <location>
        <begin position="6"/>
        <end position="79"/>
    </location>
</feature>
<dbReference type="InterPro" id="IPR041561">
    <property type="entry name" value="PglD_N"/>
</dbReference>
<evidence type="ECO:0000313" key="6">
    <source>
        <dbReference type="Proteomes" id="UP000317550"/>
    </source>
</evidence>
<comment type="similarity">
    <text evidence="1">Belongs to the transferase hexapeptide repeat family.</text>
</comment>
<evidence type="ECO:0000259" key="4">
    <source>
        <dbReference type="Pfam" id="PF17836"/>
    </source>
</evidence>